<organism evidence="3 4">
    <name type="scientific">Monoraphidium neglectum</name>
    <dbReference type="NCBI Taxonomy" id="145388"/>
    <lineage>
        <taxon>Eukaryota</taxon>
        <taxon>Viridiplantae</taxon>
        <taxon>Chlorophyta</taxon>
        <taxon>core chlorophytes</taxon>
        <taxon>Chlorophyceae</taxon>
        <taxon>CS clade</taxon>
        <taxon>Sphaeropleales</taxon>
        <taxon>Selenastraceae</taxon>
        <taxon>Monoraphidium</taxon>
    </lineage>
</organism>
<feature type="domain" description="J" evidence="2">
    <location>
        <begin position="40"/>
        <end position="103"/>
    </location>
</feature>
<dbReference type="OrthoDB" id="376357at2759"/>
<dbReference type="Proteomes" id="UP000054498">
    <property type="component" value="Unassembled WGS sequence"/>
</dbReference>
<dbReference type="SMART" id="SM00271">
    <property type="entry name" value="DnaJ"/>
    <property type="match status" value="1"/>
</dbReference>
<evidence type="ECO:0000313" key="3">
    <source>
        <dbReference type="EMBL" id="KIY91483.1"/>
    </source>
</evidence>
<reference evidence="3 4" key="1">
    <citation type="journal article" date="2013" name="BMC Genomics">
        <title>Reconstruction of the lipid metabolism for the microalga Monoraphidium neglectum from its genome sequence reveals characteristics suitable for biofuel production.</title>
        <authorList>
            <person name="Bogen C."/>
            <person name="Al-Dilaimi A."/>
            <person name="Albersmeier A."/>
            <person name="Wichmann J."/>
            <person name="Grundmann M."/>
            <person name="Rupp O."/>
            <person name="Lauersen K.J."/>
            <person name="Blifernez-Klassen O."/>
            <person name="Kalinowski J."/>
            <person name="Goesmann A."/>
            <person name="Mussgnug J.H."/>
            <person name="Kruse O."/>
        </authorList>
    </citation>
    <scope>NUCLEOTIDE SEQUENCE [LARGE SCALE GENOMIC DNA]</scope>
    <source>
        <strain evidence="3 4">SAG 48.87</strain>
    </source>
</reference>
<dbReference type="KEGG" id="mng:MNEG_16481"/>
<dbReference type="Gene3D" id="1.10.287.110">
    <property type="entry name" value="DnaJ domain"/>
    <property type="match status" value="1"/>
</dbReference>
<evidence type="ECO:0000259" key="2">
    <source>
        <dbReference type="PROSITE" id="PS50076"/>
    </source>
</evidence>
<dbReference type="PROSITE" id="PS50076">
    <property type="entry name" value="DNAJ_2"/>
    <property type="match status" value="1"/>
</dbReference>
<dbReference type="InterPro" id="IPR001623">
    <property type="entry name" value="DnaJ_domain"/>
</dbReference>
<sequence>MRPAGGVLIPSPCDAGGVFEFQTPQAPDISKFVLKSGLVDFYELLGVDDDATPEEIKRAYRSTCKECHPDFLGDVGHNICILLNEAYEVLMDGTARAAYDSQLEAALADEADGYTGEPLSKWMPALKPRMAKNENPAEDRAVFVVRARVLPPLPLLLVVVVVLLLPLLPLLLPLLPLLLLLLLLRFTPI</sequence>
<dbReference type="GeneID" id="25734245"/>
<dbReference type="PANTHER" id="PTHR45295">
    <property type="entry name" value="CHAPERONE PROTEIN DNAJ C76, CHLOROPLASTIC"/>
    <property type="match status" value="1"/>
</dbReference>
<evidence type="ECO:0000256" key="1">
    <source>
        <dbReference type="SAM" id="Phobius"/>
    </source>
</evidence>
<accession>A0A0D2K5M9</accession>
<dbReference type="Pfam" id="PF00226">
    <property type="entry name" value="DnaJ"/>
    <property type="match status" value="1"/>
</dbReference>
<gene>
    <name evidence="3" type="ORF">MNEG_16481</name>
</gene>
<dbReference type="EMBL" id="KK106620">
    <property type="protein sequence ID" value="KIY91483.1"/>
    <property type="molecule type" value="Genomic_DNA"/>
</dbReference>
<dbReference type="PANTHER" id="PTHR45295:SF1">
    <property type="entry name" value="CHAPERONE PROTEIN DNAJ C76, CHLOROPLASTIC"/>
    <property type="match status" value="1"/>
</dbReference>
<name>A0A0D2K5M9_9CHLO</name>
<dbReference type="InterPro" id="IPR036869">
    <property type="entry name" value="J_dom_sf"/>
</dbReference>
<keyword evidence="4" id="KW-1185">Reference proteome</keyword>
<dbReference type="STRING" id="145388.A0A0D2K5M9"/>
<feature type="transmembrane region" description="Helical" evidence="1">
    <location>
        <begin position="155"/>
        <end position="184"/>
    </location>
</feature>
<keyword evidence="1" id="KW-0812">Transmembrane</keyword>
<proteinExistence type="predicted"/>
<dbReference type="SUPFAM" id="SSF46565">
    <property type="entry name" value="Chaperone J-domain"/>
    <property type="match status" value="1"/>
</dbReference>
<dbReference type="RefSeq" id="XP_013890503.1">
    <property type="nucleotide sequence ID" value="XM_014035049.1"/>
</dbReference>
<keyword evidence="1" id="KW-0472">Membrane</keyword>
<protein>
    <recommendedName>
        <fullName evidence="2">J domain-containing protein</fullName>
    </recommendedName>
</protein>
<dbReference type="CDD" id="cd06257">
    <property type="entry name" value="DnaJ"/>
    <property type="match status" value="1"/>
</dbReference>
<evidence type="ECO:0000313" key="4">
    <source>
        <dbReference type="Proteomes" id="UP000054498"/>
    </source>
</evidence>
<keyword evidence="1" id="KW-1133">Transmembrane helix</keyword>
<dbReference type="AlphaFoldDB" id="A0A0D2K5M9"/>
<dbReference type="PRINTS" id="PR00625">
    <property type="entry name" value="JDOMAIN"/>
</dbReference>